<comment type="caution">
    <text evidence="3">The sequence shown here is derived from an EMBL/GenBank/DDBJ whole genome shotgun (WGS) entry which is preliminary data.</text>
</comment>
<dbReference type="Proteomes" id="UP000230233">
    <property type="component" value="Chromosome X"/>
</dbReference>
<sequence>MREEPETRRNRHHQQKMKWAAEKEGYEQMAKTFLDAVNEQTDLIKSLEKERDTIRMEKDAEKEANEELTSKLNVTDRKLEAFKEKKQTKENVWKAKKEALEAQVREDQAYMERIQDLAQQFPRIQGLPRAKPMQVTKGSAQEEETNFF</sequence>
<keyword evidence="1" id="KW-0175">Coiled coil</keyword>
<dbReference type="AlphaFoldDB" id="A0A2G5T1G6"/>
<organism evidence="3 4">
    <name type="scientific">Caenorhabditis nigoni</name>
    <dbReference type="NCBI Taxonomy" id="1611254"/>
    <lineage>
        <taxon>Eukaryota</taxon>
        <taxon>Metazoa</taxon>
        <taxon>Ecdysozoa</taxon>
        <taxon>Nematoda</taxon>
        <taxon>Chromadorea</taxon>
        <taxon>Rhabditida</taxon>
        <taxon>Rhabditina</taxon>
        <taxon>Rhabditomorpha</taxon>
        <taxon>Rhabditoidea</taxon>
        <taxon>Rhabditidae</taxon>
        <taxon>Peloderinae</taxon>
        <taxon>Caenorhabditis</taxon>
    </lineage>
</organism>
<name>A0A2G5T1G6_9PELO</name>
<accession>A0A2G5T1G6</accession>
<dbReference type="EMBL" id="PDUG01000006">
    <property type="protein sequence ID" value="PIC20989.1"/>
    <property type="molecule type" value="Genomic_DNA"/>
</dbReference>
<evidence type="ECO:0000313" key="4">
    <source>
        <dbReference type="Proteomes" id="UP000230233"/>
    </source>
</evidence>
<evidence type="ECO:0000256" key="1">
    <source>
        <dbReference type="SAM" id="Coils"/>
    </source>
</evidence>
<feature type="coiled-coil region" evidence="1">
    <location>
        <begin position="37"/>
        <end position="117"/>
    </location>
</feature>
<proteinExistence type="predicted"/>
<protein>
    <submittedName>
        <fullName evidence="3">Uncharacterized protein</fullName>
    </submittedName>
</protein>
<reference evidence="4" key="1">
    <citation type="submission" date="2017-10" db="EMBL/GenBank/DDBJ databases">
        <title>Rapid genome shrinkage in a self-fertile nematode reveals novel sperm competition proteins.</title>
        <authorList>
            <person name="Yin D."/>
            <person name="Schwarz E.M."/>
            <person name="Thomas C.G."/>
            <person name="Felde R.L."/>
            <person name="Korf I.F."/>
            <person name="Cutter A.D."/>
            <person name="Schartner C.M."/>
            <person name="Ralston E.J."/>
            <person name="Meyer B.J."/>
            <person name="Haag E.S."/>
        </authorList>
    </citation>
    <scope>NUCLEOTIDE SEQUENCE [LARGE SCALE GENOMIC DNA]</scope>
    <source>
        <strain evidence="4">JU1422</strain>
    </source>
</reference>
<evidence type="ECO:0000313" key="3">
    <source>
        <dbReference type="EMBL" id="PIC20989.1"/>
    </source>
</evidence>
<evidence type="ECO:0000256" key="2">
    <source>
        <dbReference type="SAM" id="MobiDB-lite"/>
    </source>
</evidence>
<feature type="region of interest" description="Disordered" evidence="2">
    <location>
        <begin position="123"/>
        <end position="148"/>
    </location>
</feature>
<keyword evidence="4" id="KW-1185">Reference proteome</keyword>
<gene>
    <name evidence="3" type="primary">Cnig_chr_X.g25987</name>
    <name evidence="3" type="ORF">B9Z55_025987</name>
</gene>
<dbReference type="OrthoDB" id="10608561at2759"/>